<dbReference type="AlphaFoldDB" id="A0A1H7U3D3"/>
<accession>A0A1H7U3D3</accession>
<evidence type="ECO:0000256" key="1">
    <source>
        <dbReference type="SAM" id="SignalP"/>
    </source>
</evidence>
<feature type="chain" id="PRO_5011559484" description="Secreted protein" evidence="1">
    <location>
        <begin position="28"/>
        <end position="137"/>
    </location>
</feature>
<dbReference type="OrthoDB" id="3537788at2"/>
<proteinExistence type="predicted"/>
<protein>
    <recommendedName>
        <fullName evidence="4">Secreted protein</fullName>
    </recommendedName>
</protein>
<evidence type="ECO:0000313" key="3">
    <source>
        <dbReference type="Proteomes" id="UP000198953"/>
    </source>
</evidence>
<dbReference type="RefSeq" id="WP_055501162.1">
    <property type="nucleotide sequence ID" value="NZ_BBZG01000001.1"/>
</dbReference>
<keyword evidence="1" id="KW-0732">Signal</keyword>
<name>A0A1H7U3D3_9ACTN</name>
<gene>
    <name evidence="2" type="ORF">SAMN05660976_03644</name>
</gene>
<evidence type="ECO:0000313" key="2">
    <source>
        <dbReference type="EMBL" id="SEL91334.1"/>
    </source>
</evidence>
<dbReference type="Proteomes" id="UP000198953">
    <property type="component" value="Unassembled WGS sequence"/>
</dbReference>
<sequence>MRVAIRVLTGVSAAAVALAALAPPAAAAPSWKWGRIVSADGMGAAWGKVTARGAGLVVSGYVDDTRGRGCTWLLIRYQDSGNGRWRTHGVYNCVPGAGSFSKRVGDPLQIKAQVCRGTARRPVDECSRWKTVFTQGG</sequence>
<dbReference type="EMBL" id="FOBF01000008">
    <property type="protein sequence ID" value="SEL91334.1"/>
    <property type="molecule type" value="Genomic_DNA"/>
</dbReference>
<keyword evidence="3" id="KW-1185">Reference proteome</keyword>
<reference evidence="2 3" key="1">
    <citation type="submission" date="2016-10" db="EMBL/GenBank/DDBJ databases">
        <authorList>
            <person name="de Groot N.N."/>
        </authorList>
    </citation>
    <scope>NUCLEOTIDE SEQUENCE [LARGE SCALE GENOMIC DNA]</scope>
    <source>
        <strain evidence="2 3">DSM 43357</strain>
    </source>
</reference>
<evidence type="ECO:0008006" key="4">
    <source>
        <dbReference type="Google" id="ProtNLM"/>
    </source>
</evidence>
<organism evidence="2 3">
    <name type="scientific">Nonomuraea pusilla</name>
    <dbReference type="NCBI Taxonomy" id="46177"/>
    <lineage>
        <taxon>Bacteria</taxon>
        <taxon>Bacillati</taxon>
        <taxon>Actinomycetota</taxon>
        <taxon>Actinomycetes</taxon>
        <taxon>Streptosporangiales</taxon>
        <taxon>Streptosporangiaceae</taxon>
        <taxon>Nonomuraea</taxon>
    </lineage>
</organism>
<feature type="signal peptide" evidence="1">
    <location>
        <begin position="1"/>
        <end position="27"/>
    </location>
</feature>
<dbReference type="STRING" id="46177.SAMN05660976_03644"/>